<feature type="region of interest" description="Disordered" evidence="9">
    <location>
        <begin position="505"/>
        <end position="528"/>
    </location>
</feature>
<name>A0ABM6SYY1_9ACTN</name>
<feature type="transmembrane region" description="Helical" evidence="8">
    <location>
        <begin position="160"/>
        <end position="189"/>
    </location>
</feature>
<proteinExistence type="inferred from homology"/>
<dbReference type="Pfam" id="PF20154">
    <property type="entry name" value="LNT_N"/>
    <property type="match status" value="1"/>
</dbReference>
<comment type="caution">
    <text evidence="8">Lacks conserved residue(s) required for the propagation of feature annotation.</text>
</comment>
<sequence>MERLDRWSDHWLVSPWQRGIVAVVAGALPMLAFPAPSWWWFAFVALVPWILLARSAPTGRRAAYDGWLGGLGFMLAVHHWLLPSLHVFTLVIAALLGALWAPWGWSVRRFLAGVPSPGRVGAALLVLPSGWLMVELARSWQGLGGPWGLLGSSQWQVEPALRLASVGGVWLLSFLVVAVNVAVAVLISVRQSRRPAVAGLVATAAATSAAWVWSPRPDVDARVRIAVVQPGVVNGMGSGAKRFDREEALTRRLAGQDVDLVVWGESSVGFDLADRPDLAKRIAALSRLTGADILVNVDARRSDQAGIYKSSVLVGPQGPTGARYDKMRLVPFGEYVPARTVLGWATSVGKAAGEDRRRGTEQVVMDVGHGLRVGPMVCFESAFPDMSRHLARDGAQVLLAQSSTSSFQRSWAPGQHASLAALRAAETGRPMVHATLTGVSAVYGPGGERIGSWLGTDTSGTTVYEVPLADGVTPYVRFGDWPVYGAVLVLAALCVTEGARSVRLRRTSAEPRVPPARTTHESPARHGH</sequence>
<evidence type="ECO:0000256" key="4">
    <source>
        <dbReference type="ARBA" id="ARBA00022692"/>
    </source>
</evidence>
<dbReference type="EMBL" id="CP026652">
    <property type="protein sequence ID" value="AVH60115.1"/>
    <property type="molecule type" value="Genomic_DNA"/>
</dbReference>
<feature type="transmembrane region" description="Helical" evidence="8">
    <location>
        <begin position="120"/>
        <end position="140"/>
    </location>
</feature>
<feature type="transmembrane region" description="Helical" evidence="8">
    <location>
        <begin position="12"/>
        <end position="32"/>
    </location>
</feature>
<comment type="similarity">
    <text evidence="8">Belongs to the CN hydrolase family. Apolipoprotein N-acyltransferase subfamily.</text>
</comment>
<evidence type="ECO:0000256" key="9">
    <source>
        <dbReference type="SAM" id="MobiDB-lite"/>
    </source>
</evidence>
<organism evidence="11 12">
    <name type="scientific">Streptomyces dengpaensis</name>
    <dbReference type="NCBI Taxonomy" id="2049881"/>
    <lineage>
        <taxon>Bacteria</taxon>
        <taxon>Bacillati</taxon>
        <taxon>Actinomycetota</taxon>
        <taxon>Actinomycetes</taxon>
        <taxon>Kitasatosporales</taxon>
        <taxon>Streptomycetaceae</taxon>
        <taxon>Streptomyces</taxon>
    </lineage>
</organism>
<evidence type="ECO:0000256" key="6">
    <source>
        <dbReference type="ARBA" id="ARBA00023136"/>
    </source>
</evidence>
<protein>
    <recommendedName>
        <fullName evidence="8">Apolipoprotein N-acyltransferase</fullName>
        <shortName evidence="8">ALP N-acyltransferase</shortName>
        <ecNumber evidence="8">2.3.1.269</ecNumber>
    </recommendedName>
</protein>
<keyword evidence="7 8" id="KW-0012">Acyltransferase</keyword>
<evidence type="ECO:0000256" key="8">
    <source>
        <dbReference type="HAMAP-Rule" id="MF_01148"/>
    </source>
</evidence>
<comment type="function">
    <text evidence="8">Catalyzes the phospholipid dependent N-acylation of the N-terminal cysteine of apolipoprotein, the last step in lipoprotein maturation.</text>
</comment>
<dbReference type="PANTHER" id="PTHR38686:SF1">
    <property type="entry name" value="APOLIPOPROTEIN N-ACYLTRANSFERASE"/>
    <property type="match status" value="1"/>
</dbReference>
<reference evidence="11 12" key="1">
    <citation type="submission" date="2018-02" db="EMBL/GenBank/DDBJ databases">
        <title>Complete genome sequence of Streptomyces dengpaensis, the producer of angucyclines.</title>
        <authorList>
            <person name="Yumei L."/>
        </authorList>
    </citation>
    <scope>NUCLEOTIDE SEQUENCE [LARGE SCALE GENOMIC DNA]</scope>
    <source>
        <strain evidence="11 12">XZHG99</strain>
    </source>
</reference>
<dbReference type="CDD" id="cd07571">
    <property type="entry name" value="ALP_N-acyl_transferase"/>
    <property type="match status" value="1"/>
</dbReference>
<evidence type="ECO:0000256" key="2">
    <source>
        <dbReference type="ARBA" id="ARBA00022475"/>
    </source>
</evidence>
<dbReference type="Gene3D" id="3.60.110.10">
    <property type="entry name" value="Carbon-nitrogen hydrolase"/>
    <property type="match status" value="1"/>
</dbReference>
<keyword evidence="12" id="KW-1185">Reference proteome</keyword>
<keyword evidence="4 8" id="KW-0812">Transmembrane</keyword>
<evidence type="ECO:0000313" key="11">
    <source>
        <dbReference type="EMBL" id="AVH60115.1"/>
    </source>
</evidence>
<dbReference type="RefSeq" id="WP_099505533.1">
    <property type="nucleotide sequence ID" value="NZ_CP026652.1"/>
</dbReference>
<feature type="transmembrane region" description="Helical" evidence="8">
    <location>
        <begin position="196"/>
        <end position="214"/>
    </location>
</feature>
<evidence type="ECO:0000259" key="10">
    <source>
        <dbReference type="PROSITE" id="PS50263"/>
    </source>
</evidence>
<keyword evidence="5 8" id="KW-1133">Transmembrane helix</keyword>
<evidence type="ECO:0000256" key="1">
    <source>
        <dbReference type="ARBA" id="ARBA00004651"/>
    </source>
</evidence>
<dbReference type="EC" id="2.3.1.269" evidence="8"/>
<dbReference type="InterPro" id="IPR004563">
    <property type="entry name" value="Apolipo_AcylTrfase"/>
</dbReference>
<feature type="compositionally biased region" description="Basic and acidic residues" evidence="9">
    <location>
        <begin position="518"/>
        <end position="528"/>
    </location>
</feature>
<dbReference type="InterPro" id="IPR003010">
    <property type="entry name" value="C-N_Hydrolase"/>
</dbReference>
<dbReference type="HAMAP" id="MF_01148">
    <property type="entry name" value="Lnt"/>
    <property type="match status" value="1"/>
</dbReference>
<keyword evidence="6 8" id="KW-0472">Membrane</keyword>
<accession>A0ABM6SYY1</accession>
<dbReference type="Proteomes" id="UP000238413">
    <property type="component" value="Chromosome"/>
</dbReference>
<comment type="catalytic activity">
    <reaction evidence="8">
        <text>N-terminal S-1,2-diacyl-sn-glyceryl-L-cysteinyl-[lipoprotein] + a glycerophospholipid = N-acyl-S-1,2-diacyl-sn-glyceryl-L-cysteinyl-[lipoprotein] + a 2-acyl-sn-glycero-3-phospholipid + H(+)</text>
        <dbReference type="Rhea" id="RHEA:48228"/>
        <dbReference type="Rhea" id="RHEA-COMP:14681"/>
        <dbReference type="Rhea" id="RHEA-COMP:14684"/>
        <dbReference type="ChEBI" id="CHEBI:15378"/>
        <dbReference type="ChEBI" id="CHEBI:136912"/>
        <dbReference type="ChEBI" id="CHEBI:140656"/>
        <dbReference type="ChEBI" id="CHEBI:140657"/>
        <dbReference type="ChEBI" id="CHEBI:140660"/>
        <dbReference type="EC" id="2.3.1.269"/>
    </reaction>
</comment>
<dbReference type="PANTHER" id="PTHR38686">
    <property type="entry name" value="APOLIPOPROTEIN N-ACYLTRANSFERASE"/>
    <property type="match status" value="1"/>
</dbReference>
<dbReference type="SUPFAM" id="SSF56317">
    <property type="entry name" value="Carbon-nitrogen hydrolase"/>
    <property type="match status" value="1"/>
</dbReference>
<dbReference type="Pfam" id="PF00795">
    <property type="entry name" value="CN_hydrolase"/>
    <property type="match status" value="1"/>
</dbReference>
<feature type="domain" description="CN hydrolase" evidence="10">
    <location>
        <begin position="223"/>
        <end position="468"/>
    </location>
</feature>
<gene>
    <name evidence="8 11" type="primary">lnt</name>
    <name evidence="11" type="ORF">C4B68_34860</name>
</gene>
<keyword evidence="2 8" id="KW-1003">Cell membrane</keyword>
<comment type="subcellular location">
    <subcellularLocation>
        <location evidence="1 8">Cell membrane</location>
        <topology evidence="1 8">Multi-pass membrane protein</topology>
    </subcellularLocation>
</comment>
<dbReference type="PROSITE" id="PS50263">
    <property type="entry name" value="CN_HYDROLASE"/>
    <property type="match status" value="1"/>
</dbReference>
<keyword evidence="3 8" id="KW-0808">Transferase</keyword>
<evidence type="ECO:0000313" key="12">
    <source>
        <dbReference type="Proteomes" id="UP000238413"/>
    </source>
</evidence>
<dbReference type="InterPro" id="IPR045378">
    <property type="entry name" value="LNT_N"/>
</dbReference>
<feature type="transmembrane region" description="Helical" evidence="8">
    <location>
        <begin position="87"/>
        <end position="108"/>
    </location>
</feature>
<dbReference type="NCBIfam" id="TIGR00546">
    <property type="entry name" value="lnt"/>
    <property type="match status" value="1"/>
</dbReference>
<evidence type="ECO:0000256" key="7">
    <source>
        <dbReference type="ARBA" id="ARBA00023315"/>
    </source>
</evidence>
<dbReference type="InterPro" id="IPR036526">
    <property type="entry name" value="C-N_Hydrolase_sf"/>
</dbReference>
<evidence type="ECO:0000256" key="3">
    <source>
        <dbReference type="ARBA" id="ARBA00022679"/>
    </source>
</evidence>
<comment type="pathway">
    <text evidence="8">Protein modification; lipoprotein biosynthesis (N-acyl transfer).</text>
</comment>
<evidence type="ECO:0000256" key="5">
    <source>
        <dbReference type="ARBA" id="ARBA00022989"/>
    </source>
</evidence>